<gene>
    <name evidence="1" type="ORF">GF359_01685</name>
</gene>
<sequence length="316" mass="36455">MKKALVVTALTGLLITGCEEELPQPVTLISPEDGTVFSSSPLTFIWTEGELTQTYVIRIVKDAFFTGEVIVEDTLDDTTYTLSQEDFEIALNADYVWSVALLGAQGGLTWREFRSFTLDKLMPILDLDTTYFPYGLNNQWVYERHVWGYEFTTYPDDPGRDWDYYDTVSISVNDSLFGINGWTFYLNSCFQDGNPRHYDGDTVNIVGNWLTVFGDYKIFLYPEETDTLGYEDGIEVIYKQDTLRLTKKTSDFEEPISFWNWRWTTSRIKGIGVIRQLYEDSYSGHGCGDEQNIEDSLLYFIKGQDTVWRKGSHEKD</sequence>
<dbReference type="Proteomes" id="UP000630660">
    <property type="component" value="Unassembled WGS sequence"/>
</dbReference>
<name>A0A9D5K853_UNCW3</name>
<dbReference type="AlphaFoldDB" id="A0A9D5K853"/>
<dbReference type="PROSITE" id="PS51257">
    <property type="entry name" value="PROKAR_LIPOPROTEIN"/>
    <property type="match status" value="1"/>
</dbReference>
<proteinExistence type="predicted"/>
<protein>
    <submittedName>
        <fullName evidence="1">Uncharacterized protein</fullName>
    </submittedName>
</protein>
<dbReference type="InterPro" id="IPR013783">
    <property type="entry name" value="Ig-like_fold"/>
</dbReference>
<comment type="caution">
    <text evidence="1">The sequence shown here is derived from an EMBL/GenBank/DDBJ whole genome shotgun (WGS) entry which is preliminary data.</text>
</comment>
<evidence type="ECO:0000313" key="2">
    <source>
        <dbReference type="Proteomes" id="UP000630660"/>
    </source>
</evidence>
<evidence type="ECO:0000313" key="1">
    <source>
        <dbReference type="EMBL" id="MBD3363905.1"/>
    </source>
</evidence>
<dbReference type="EMBL" id="WJKJ01000050">
    <property type="protein sequence ID" value="MBD3363905.1"/>
    <property type="molecule type" value="Genomic_DNA"/>
</dbReference>
<dbReference type="Gene3D" id="2.60.40.10">
    <property type="entry name" value="Immunoglobulins"/>
    <property type="match status" value="1"/>
</dbReference>
<accession>A0A9D5K853</accession>
<reference evidence="1" key="1">
    <citation type="submission" date="2019-11" db="EMBL/GenBank/DDBJ databases">
        <title>Microbial mats filling the niche in hypersaline microbial mats.</title>
        <authorList>
            <person name="Wong H.L."/>
            <person name="Macleod F.I."/>
            <person name="White R.A. III"/>
            <person name="Burns B.P."/>
        </authorList>
    </citation>
    <scope>NUCLEOTIDE SEQUENCE</scope>
    <source>
        <strain evidence="1">Bin_327</strain>
    </source>
</reference>
<organism evidence="1 2">
    <name type="scientific">candidate division WOR-3 bacterium</name>
    <dbReference type="NCBI Taxonomy" id="2052148"/>
    <lineage>
        <taxon>Bacteria</taxon>
        <taxon>Bacteria division WOR-3</taxon>
    </lineage>
</organism>